<sequence>MPHSSLKLRSKPNWTWAFPVGSTSEPILPRCDIPIPELITRSMDIWAPKVEPIGIVVTAYAEASEGKRHISAYALVQSLPDVFLRDSVRHLCLHDVEAPQMLERCDEVVNLYMTWANPALFTLIEPMILRQLWTNIGDLLNHFRTERLTHYVFSDITHLTLFDKVRFSTWEEWADLKELPSLTHLSLDGEISFSLLHGVLANCPGLEVFLNQWQELAEIQPEEYCATSGVTDFRFVMAETDESVCEWEHCARGEMDMWDRAAMFVARKNAGDIRETLFWIPEEYEIDSEEYNLDSEIDPEDVDSHSDDSGSELEEEEVYHADVVPQLVFFPSEWESLYDCIDSDPDVTYNDA</sequence>
<evidence type="ECO:0000313" key="3">
    <source>
        <dbReference type="Proteomes" id="UP001215598"/>
    </source>
</evidence>
<proteinExistence type="predicted"/>
<gene>
    <name evidence="2" type="ORF">B0H16DRAFT_1534002</name>
</gene>
<comment type="caution">
    <text evidence="2">The sequence shown here is derived from an EMBL/GenBank/DDBJ whole genome shotgun (WGS) entry which is preliminary data.</text>
</comment>
<organism evidence="2 3">
    <name type="scientific">Mycena metata</name>
    <dbReference type="NCBI Taxonomy" id="1033252"/>
    <lineage>
        <taxon>Eukaryota</taxon>
        <taxon>Fungi</taxon>
        <taxon>Dikarya</taxon>
        <taxon>Basidiomycota</taxon>
        <taxon>Agaricomycotina</taxon>
        <taxon>Agaricomycetes</taxon>
        <taxon>Agaricomycetidae</taxon>
        <taxon>Agaricales</taxon>
        <taxon>Marasmiineae</taxon>
        <taxon>Mycenaceae</taxon>
        <taxon>Mycena</taxon>
    </lineage>
</organism>
<feature type="region of interest" description="Disordered" evidence="1">
    <location>
        <begin position="296"/>
        <end position="317"/>
    </location>
</feature>
<dbReference type="Proteomes" id="UP001215598">
    <property type="component" value="Unassembled WGS sequence"/>
</dbReference>
<dbReference type="AlphaFoldDB" id="A0AAD7NGA8"/>
<evidence type="ECO:0000256" key="1">
    <source>
        <dbReference type="SAM" id="MobiDB-lite"/>
    </source>
</evidence>
<protein>
    <submittedName>
        <fullName evidence="2">Uncharacterized protein</fullName>
    </submittedName>
</protein>
<evidence type="ECO:0000313" key="2">
    <source>
        <dbReference type="EMBL" id="KAJ7759642.1"/>
    </source>
</evidence>
<dbReference type="EMBL" id="JARKIB010000039">
    <property type="protein sequence ID" value="KAJ7759642.1"/>
    <property type="molecule type" value="Genomic_DNA"/>
</dbReference>
<name>A0AAD7NGA8_9AGAR</name>
<reference evidence="2" key="1">
    <citation type="submission" date="2023-03" db="EMBL/GenBank/DDBJ databases">
        <title>Massive genome expansion in bonnet fungi (Mycena s.s.) driven by repeated elements and novel gene families across ecological guilds.</title>
        <authorList>
            <consortium name="Lawrence Berkeley National Laboratory"/>
            <person name="Harder C.B."/>
            <person name="Miyauchi S."/>
            <person name="Viragh M."/>
            <person name="Kuo A."/>
            <person name="Thoen E."/>
            <person name="Andreopoulos B."/>
            <person name="Lu D."/>
            <person name="Skrede I."/>
            <person name="Drula E."/>
            <person name="Henrissat B."/>
            <person name="Morin E."/>
            <person name="Kohler A."/>
            <person name="Barry K."/>
            <person name="LaButti K."/>
            <person name="Morin E."/>
            <person name="Salamov A."/>
            <person name="Lipzen A."/>
            <person name="Mereny Z."/>
            <person name="Hegedus B."/>
            <person name="Baldrian P."/>
            <person name="Stursova M."/>
            <person name="Weitz H."/>
            <person name="Taylor A."/>
            <person name="Grigoriev I.V."/>
            <person name="Nagy L.G."/>
            <person name="Martin F."/>
            <person name="Kauserud H."/>
        </authorList>
    </citation>
    <scope>NUCLEOTIDE SEQUENCE</scope>
    <source>
        <strain evidence="2">CBHHK182m</strain>
    </source>
</reference>
<accession>A0AAD7NGA8</accession>
<keyword evidence="3" id="KW-1185">Reference proteome</keyword>